<dbReference type="GO" id="GO:0000271">
    <property type="term" value="P:polysaccharide biosynthetic process"/>
    <property type="evidence" value="ECO:0007669"/>
    <property type="project" value="InterPro"/>
</dbReference>
<accession>A0A1M2V1R7</accession>
<dbReference type="InterPro" id="IPR051401">
    <property type="entry name" value="GtrA_CellWall_Glycosyl"/>
</dbReference>
<comment type="similarity">
    <text evidence="2">Belongs to the GtrA family.</text>
</comment>
<evidence type="ECO:0000256" key="4">
    <source>
        <dbReference type="ARBA" id="ARBA00022989"/>
    </source>
</evidence>
<keyword evidence="3 6" id="KW-0812">Transmembrane</keyword>
<evidence type="ECO:0000256" key="5">
    <source>
        <dbReference type="ARBA" id="ARBA00023136"/>
    </source>
</evidence>
<feature type="transmembrane region" description="Helical" evidence="6">
    <location>
        <begin position="96"/>
        <end position="116"/>
    </location>
</feature>
<dbReference type="GO" id="GO:0005886">
    <property type="term" value="C:plasma membrane"/>
    <property type="evidence" value="ECO:0007669"/>
    <property type="project" value="TreeGrafter"/>
</dbReference>
<dbReference type="PANTHER" id="PTHR38459">
    <property type="entry name" value="PROPHAGE BACTOPRENOL-LINKED GLUCOSE TRANSLOCASE HOMOLOG"/>
    <property type="match status" value="1"/>
</dbReference>
<evidence type="ECO:0000313" key="8">
    <source>
        <dbReference type="EMBL" id="OJT01492.1"/>
    </source>
</evidence>
<gene>
    <name evidence="8" type="ORF">BEE62_11170</name>
</gene>
<dbReference type="PANTHER" id="PTHR38459:SF1">
    <property type="entry name" value="PROPHAGE BACTOPRENOL-LINKED GLUCOSE TRANSLOCASE HOMOLOG"/>
    <property type="match status" value="1"/>
</dbReference>
<evidence type="ECO:0000256" key="3">
    <source>
        <dbReference type="ARBA" id="ARBA00022692"/>
    </source>
</evidence>
<protein>
    <recommendedName>
        <fullName evidence="7">GtrA/DPMS transmembrane domain-containing protein</fullName>
    </recommendedName>
</protein>
<evidence type="ECO:0000313" key="9">
    <source>
        <dbReference type="Proteomes" id="UP000183986"/>
    </source>
</evidence>
<feature type="transmembrane region" description="Helical" evidence="6">
    <location>
        <begin position="5"/>
        <end position="23"/>
    </location>
</feature>
<feature type="domain" description="GtrA/DPMS transmembrane" evidence="7">
    <location>
        <begin position="8"/>
        <end position="122"/>
    </location>
</feature>
<dbReference type="AlphaFoldDB" id="A0A1M2V1R7"/>
<feature type="transmembrane region" description="Helical" evidence="6">
    <location>
        <begin position="29"/>
        <end position="48"/>
    </location>
</feature>
<feature type="transmembrane region" description="Helical" evidence="6">
    <location>
        <begin position="69"/>
        <end position="90"/>
    </location>
</feature>
<comment type="subcellular location">
    <subcellularLocation>
        <location evidence="1">Membrane</location>
        <topology evidence="1">Multi-pass membrane protein</topology>
    </subcellularLocation>
</comment>
<reference evidence="8" key="1">
    <citation type="submission" date="2016-11" db="EMBL/GenBank/DDBJ databases">
        <title>Draft Genome Sequence of Marinobacter hydrocarbonoclasticus strain STW2, a polyaromatic aromatic hydrocarbon degrading and denitrifying bacterium from rhizosphere of Seagrass Enhalus acodoides.</title>
        <authorList>
            <person name="Ling J."/>
            <person name="Dong J."/>
        </authorList>
    </citation>
    <scope>NUCLEOTIDE SEQUENCE [LARGE SCALE GENOMIC DNA]</scope>
    <source>
        <strain evidence="8">STW2</strain>
    </source>
</reference>
<name>A0A1M2V1R7_MARNT</name>
<dbReference type="EMBL" id="MPKY01000001">
    <property type="protein sequence ID" value="OJT01492.1"/>
    <property type="molecule type" value="Genomic_DNA"/>
</dbReference>
<comment type="caution">
    <text evidence="8">The sequence shown here is derived from an EMBL/GenBank/DDBJ whole genome shotgun (WGS) entry which is preliminary data.</text>
</comment>
<organism evidence="8 9">
    <name type="scientific">Marinobacter nauticus</name>
    <name type="common">Marinobacter hydrocarbonoclasticus</name>
    <name type="synonym">Marinobacter aquaeolei</name>
    <dbReference type="NCBI Taxonomy" id="2743"/>
    <lineage>
        <taxon>Bacteria</taxon>
        <taxon>Pseudomonadati</taxon>
        <taxon>Pseudomonadota</taxon>
        <taxon>Gammaproteobacteria</taxon>
        <taxon>Pseudomonadales</taxon>
        <taxon>Marinobacteraceae</taxon>
        <taxon>Marinobacter</taxon>
    </lineage>
</organism>
<evidence type="ECO:0000259" key="7">
    <source>
        <dbReference type="Pfam" id="PF04138"/>
    </source>
</evidence>
<keyword evidence="9" id="KW-1185">Reference proteome</keyword>
<proteinExistence type="inferred from homology"/>
<dbReference type="Proteomes" id="UP000183986">
    <property type="component" value="Unassembled WGS sequence"/>
</dbReference>
<sequence>MVNKLAAYGLAGIVGTLFHYLTLYTFVEFAGVGVLVATGIGFLVGAVINHELNRRYVFRGAGGRYAETAVRFFAIAVLGFCLNMLAMYLLHSLMHVYYLLAQLIATVGVFLVTFVLNKSWTFRA</sequence>
<dbReference type="Pfam" id="PF04138">
    <property type="entry name" value="GtrA_DPMS_TM"/>
    <property type="match status" value="1"/>
</dbReference>
<evidence type="ECO:0000256" key="2">
    <source>
        <dbReference type="ARBA" id="ARBA00009399"/>
    </source>
</evidence>
<keyword evidence="4 6" id="KW-1133">Transmembrane helix</keyword>
<evidence type="ECO:0000256" key="6">
    <source>
        <dbReference type="SAM" id="Phobius"/>
    </source>
</evidence>
<keyword evidence="5 6" id="KW-0472">Membrane</keyword>
<evidence type="ECO:0000256" key="1">
    <source>
        <dbReference type="ARBA" id="ARBA00004141"/>
    </source>
</evidence>
<dbReference type="InterPro" id="IPR007267">
    <property type="entry name" value="GtrA_DPMS_TM"/>
</dbReference>